<dbReference type="GO" id="GO:0004519">
    <property type="term" value="F:endonuclease activity"/>
    <property type="evidence" value="ECO:0007669"/>
    <property type="project" value="UniProtKB-KW"/>
</dbReference>
<name>A0AAV4G9J6_9GAST</name>
<keyword evidence="1" id="KW-0255">Endonuclease</keyword>
<protein>
    <submittedName>
        <fullName evidence="1">Endonuclease-reverse transcriptase</fullName>
    </submittedName>
</protein>
<keyword evidence="1" id="KW-0378">Hydrolase</keyword>
<dbReference type="Proteomes" id="UP000762676">
    <property type="component" value="Unassembled WGS sequence"/>
</dbReference>
<reference evidence="1 2" key="1">
    <citation type="journal article" date="2021" name="Elife">
        <title>Chloroplast acquisition without the gene transfer in kleptoplastic sea slugs, Plakobranchus ocellatus.</title>
        <authorList>
            <person name="Maeda T."/>
            <person name="Takahashi S."/>
            <person name="Yoshida T."/>
            <person name="Shimamura S."/>
            <person name="Takaki Y."/>
            <person name="Nagai Y."/>
            <person name="Toyoda A."/>
            <person name="Suzuki Y."/>
            <person name="Arimoto A."/>
            <person name="Ishii H."/>
            <person name="Satoh N."/>
            <person name="Nishiyama T."/>
            <person name="Hasebe M."/>
            <person name="Maruyama T."/>
            <person name="Minagawa J."/>
            <person name="Obokata J."/>
            <person name="Shigenobu S."/>
        </authorList>
    </citation>
    <scope>NUCLEOTIDE SEQUENCE [LARGE SCALE GENOMIC DNA]</scope>
</reference>
<keyword evidence="2" id="KW-1185">Reference proteome</keyword>
<comment type="caution">
    <text evidence="1">The sequence shown here is derived from an EMBL/GenBank/DDBJ whole genome shotgun (WGS) entry which is preliminary data.</text>
</comment>
<dbReference type="AlphaFoldDB" id="A0AAV4G9J6"/>
<organism evidence="1 2">
    <name type="scientific">Elysia marginata</name>
    <dbReference type="NCBI Taxonomy" id="1093978"/>
    <lineage>
        <taxon>Eukaryota</taxon>
        <taxon>Metazoa</taxon>
        <taxon>Spiralia</taxon>
        <taxon>Lophotrochozoa</taxon>
        <taxon>Mollusca</taxon>
        <taxon>Gastropoda</taxon>
        <taxon>Heterobranchia</taxon>
        <taxon>Euthyneura</taxon>
        <taxon>Panpulmonata</taxon>
        <taxon>Sacoglossa</taxon>
        <taxon>Placobranchoidea</taxon>
        <taxon>Plakobranchidae</taxon>
        <taxon>Elysia</taxon>
    </lineage>
</organism>
<dbReference type="EMBL" id="BMAT01011938">
    <property type="protein sequence ID" value="GFR82372.1"/>
    <property type="molecule type" value="Genomic_DNA"/>
</dbReference>
<evidence type="ECO:0000313" key="2">
    <source>
        <dbReference type="Proteomes" id="UP000762676"/>
    </source>
</evidence>
<evidence type="ECO:0000313" key="1">
    <source>
        <dbReference type="EMBL" id="GFR82372.1"/>
    </source>
</evidence>
<accession>A0AAV4G9J6</accession>
<proteinExistence type="predicted"/>
<keyword evidence="1" id="KW-0540">Nuclease</keyword>
<gene>
    <name evidence="1" type="ORF">ElyMa_005949000</name>
</gene>
<sequence>MQLSYAPNDGDEKNKNLFHEQLQRERNQIPCHDIIISMGDINIIVGDDNSDAERSMVHHGCGGIDDNMVKVAYSQCSCPVLSGVRLMSALFFNVALTGDKKRGIRWNLFTSREDLNLRDDLALLSLTHGHIQEKTNKVNIIREADRLENQQEIKLR</sequence>